<dbReference type="GO" id="GO:0042586">
    <property type="term" value="F:peptide deformylase activity"/>
    <property type="evidence" value="ECO:0007669"/>
    <property type="project" value="InterPro"/>
</dbReference>
<dbReference type="eggNOG" id="COG0242">
    <property type="taxonomic scope" value="Bacteria"/>
</dbReference>
<reference evidence="3 4" key="1">
    <citation type="journal article" date="2013" name="Genome Announc.">
        <title>Genome Sequence of Staphylococcus massiliensis Strain S46, Isolated from the Surface of Healthy Human Skin.</title>
        <authorList>
            <person name="Srivastav R."/>
            <person name="Singh A."/>
            <person name="Jangir P.K."/>
            <person name="Kumari C."/>
            <person name="Muduli S."/>
            <person name="Sharma R."/>
        </authorList>
    </citation>
    <scope>NUCLEOTIDE SEQUENCE [LARGE SCALE GENOMIC DNA]</scope>
    <source>
        <strain evidence="3 4">S46</strain>
    </source>
</reference>
<dbReference type="STRING" id="1229783.C273_00280"/>
<dbReference type="PIRSF" id="PIRSF004749">
    <property type="entry name" value="Pep_def"/>
    <property type="match status" value="1"/>
</dbReference>
<protein>
    <recommendedName>
        <fullName evidence="2">Peptide deformylase-like</fullName>
    </recommendedName>
    <alternativeName>
        <fullName evidence="2">Polypeptide deformylase-like</fullName>
    </alternativeName>
</protein>
<evidence type="ECO:0000313" key="4">
    <source>
        <dbReference type="Proteomes" id="UP000009885"/>
    </source>
</evidence>
<organism evidence="3 4">
    <name type="scientific">Staphylococcus massiliensis S46</name>
    <dbReference type="NCBI Taxonomy" id="1229783"/>
    <lineage>
        <taxon>Bacteria</taxon>
        <taxon>Bacillati</taxon>
        <taxon>Bacillota</taxon>
        <taxon>Bacilli</taxon>
        <taxon>Bacillales</taxon>
        <taxon>Staphylococcaceae</taxon>
        <taxon>Staphylococcus</taxon>
    </lineage>
</organism>
<dbReference type="PANTHER" id="PTHR10458:SF22">
    <property type="entry name" value="PEPTIDE DEFORMYLASE"/>
    <property type="match status" value="1"/>
</dbReference>
<accession>K9ASR5</accession>
<comment type="caution">
    <text evidence="3">The sequence shown here is derived from an EMBL/GenBank/DDBJ whole genome shotgun (WGS) entry which is preliminary data.</text>
</comment>
<evidence type="ECO:0000256" key="2">
    <source>
        <dbReference type="HAMAP-Rule" id="MF_00163"/>
    </source>
</evidence>
<dbReference type="Gene3D" id="3.90.45.10">
    <property type="entry name" value="Peptide deformylase"/>
    <property type="match status" value="1"/>
</dbReference>
<keyword evidence="3" id="KW-0378">Hydrolase</keyword>
<evidence type="ECO:0000313" key="3">
    <source>
        <dbReference type="EMBL" id="EKU50413.1"/>
    </source>
</evidence>
<dbReference type="PATRIC" id="fig|1229783.3.peg.58"/>
<dbReference type="InterPro" id="IPR023635">
    <property type="entry name" value="Peptide_deformylase"/>
</dbReference>
<comment type="caution">
    <text evidence="2">Lacks conserved residue(s) required for the propagation of feature annotation.</text>
</comment>
<dbReference type="HAMAP" id="MF_00163">
    <property type="entry name" value="Pep_deformylase"/>
    <property type="match status" value="1"/>
</dbReference>
<dbReference type="Pfam" id="PF01327">
    <property type="entry name" value="Pep_deformylase"/>
    <property type="match status" value="1"/>
</dbReference>
<evidence type="ECO:0000256" key="1">
    <source>
        <dbReference type="ARBA" id="ARBA00010759"/>
    </source>
</evidence>
<dbReference type="AlphaFoldDB" id="K9ASR5"/>
<dbReference type="NCBIfam" id="TIGR00079">
    <property type="entry name" value="pept_deformyl"/>
    <property type="match status" value="1"/>
</dbReference>
<proteinExistence type="inferred from homology"/>
<dbReference type="InterPro" id="IPR036821">
    <property type="entry name" value="Peptide_deformylase_sf"/>
</dbReference>
<comment type="similarity">
    <text evidence="1 2">Belongs to the polypeptide deformylase family.</text>
</comment>
<dbReference type="CDD" id="cd00487">
    <property type="entry name" value="Pep_deformylase"/>
    <property type="match status" value="1"/>
</dbReference>
<dbReference type="EMBL" id="AMSQ01000001">
    <property type="protein sequence ID" value="EKU50413.1"/>
    <property type="molecule type" value="Genomic_DNA"/>
</dbReference>
<dbReference type="OrthoDB" id="9784988at2"/>
<dbReference type="SUPFAM" id="SSF56420">
    <property type="entry name" value="Peptide deformylase"/>
    <property type="match status" value="1"/>
</dbReference>
<dbReference type="PANTHER" id="PTHR10458">
    <property type="entry name" value="PEPTIDE DEFORMYLASE"/>
    <property type="match status" value="1"/>
</dbReference>
<name>K9ASR5_9STAP</name>
<keyword evidence="4" id="KW-1185">Reference proteome</keyword>
<sequence>MGALKLVKATHPLLKKHIKQVETFDQQLKDYLADLEDTLYQEGGQAIAAPQVGIDQQIAIVDMGPDGLLQLINPDIVATSDETQEDVEGSISQPDVFGIVERPQMIKVKSFDVNGREVELTAYDDIARMILHVCDHFNGILFTDKMKREITEEELEALLEDE</sequence>
<dbReference type="Proteomes" id="UP000009885">
    <property type="component" value="Unassembled WGS sequence"/>
</dbReference>
<dbReference type="RefSeq" id="WP_009381653.1">
    <property type="nucleotide sequence ID" value="NZ_AMSQ01000001.1"/>
</dbReference>
<dbReference type="PRINTS" id="PR01576">
    <property type="entry name" value="PDEFORMYLASE"/>
</dbReference>
<gene>
    <name evidence="3" type="ORF">C273_00280</name>
</gene>